<name>A0A0E9XB79_ANGAN</name>
<sequence length="71" mass="8447">MFRVKDPRLPYKHSGKTVFFFGTLKVWNELRAPRLAAECGRFSRFPFLVMSRNLRGVFFLSRFWSSNLNSQ</sequence>
<reference evidence="1" key="1">
    <citation type="submission" date="2014-11" db="EMBL/GenBank/DDBJ databases">
        <authorList>
            <person name="Amaro Gonzalez C."/>
        </authorList>
    </citation>
    <scope>NUCLEOTIDE SEQUENCE</scope>
</reference>
<proteinExistence type="predicted"/>
<protein>
    <submittedName>
        <fullName evidence="1">Uncharacterized protein</fullName>
    </submittedName>
</protein>
<reference evidence="1" key="2">
    <citation type="journal article" date="2015" name="Fish Shellfish Immunol.">
        <title>Early steps in the European eel (Anguilla anguilla)-Vibrio vulnificus interaction in the gills: Role of the RtxA13 toxin.</title>
        <authorList>
            <person name="Callol A."/>
            <person name="Pajuelo D."/>
            <person name="Ebbesson L."/>
            <person name="Teles M."/>
            <person name="MacKenzie S."/>
            <person name="Amaro C."/>
        </authorList>
    </citation>
    <scope>NUCLEOTIDE SEQUENCE</scope>
</reference>
<dbReference type="EMBL" id="GBXM01009644">
    <property type="protein sequence ID" value="JAH98933.1"/>
    <property type="molecule type" value="Transcribed_RNA"/>
</dbReference>
<evidence type="ECO:0000313" key="1">
    <source>
        <dbReference type="EMBL" id="JAH98933.1"/>
    </source>
</evidence>
<accession>A0A0E9XB79</accession>
<organism evidence="1">
    <name type="scientific">Anguilla anguilla</name>
    <name type="common">European freshwater eel</name>
    <name type="synonym">Muraena anguilla</name>
    <dbReference type="NCBI Taxonomy" id="7936"/>
    <lineage>
        <taxon>Eukaryota</taxon>
        <taxon>Metazoa</taxon>
        <taxon>Chordata</taxon>
        <taxon>Craniata</taxon>
        <taxon>Vertebrata</taxon>
        <taxon>Euteleostomi</taxon>
        <taxon>Actinopterygii</taxon>
        <taxon>Neopterygii</taxon>
        <taxon>Teleostei</taxon>
        <taxon>Anguilliformes</taxon>
        <taxon>Anguillidae</taxon>
        <taxon>Anguilla</taxon>
    </lineage>
</organism>
<dbReference type="AlphaFoldDB" id="A0A0E9XB79"/>